<keyword evidence="3" id="KW-1185">Reference proteome</keyword>
<dbReference type="AlphaFoldDB" id="A0A069E7T3"/>
<reference evidence="2 3" key="1">
    <citation type="journal article" date="2014" name="Antonie Van Leeuwenhoek">
        <title>Hyphomonas beringensis sp. nov. and Hyphomonas chukchiensis sp. nov., isolated from surface seawater of the Bering Sea and Chukchi Sea.</title>
        <authorList>
            <person name="Li C."/>
            <person name="Lai Q."/>
            <person name="Li G."/>
            <person name="Dong C."/>
            <person name="Wang J."/>
            <person name="Liao Y."/>
            <person name="Shao Z."/>
        </authorList>
    </citation>
    <scope>NUCLEOTIDE SEQUENCE [LARGE SCALE GENOMIC DNA]</scope>
    <source>
        <strain evidence="2 3">MHS-3</strain>
    </source>
</reference>
<dbReference type="STRING" id="1280949.HAD_10745"/>
<gene>
    <name evidence="2" type="ORF">HAD_10745</name>
</gene>
<dbReference type="RefSeq" id="WP_035570992.1">
    <property type="nucleotide sequence ID" value="NZ_ARYH01000001.1"/>
</dbReference>
<name>A0A069E7T3_9PROT</name>
<keyword evidence="1" id="KW-0472">Membrane</keyword>
<dbReference type="Proteomes" id="UP000027446">
    <property type="component" value="Unassembled WGS sequence"/>
</dbReference>
<comment type="caution">
    <text evidence="2">The sequence shown here is derived from an EMBL/GenBank/DDBJ whole genome shotgun (WGS) entry which is preliminary data.</text>
</comment>
<proteinExistence type="predicted"/>
<keyword evidence="1" id="KW-1133">Transmembrane helix</keyword>
<evidence type="ECO:0000313" key="3">
    <source>
        <dbReference type="Proteomes" id="UP000027446"/>
    </source>
</evidence>
<evidence type="ECO:0000313" key="2">
    <source>
        <dbReference type="EMBL" id="KCZ86158.1"/>
    </source>
</evidence>
<protein>
    <submittedName>
        <fullName evidence="2">Uncharacterized protein</fullName>
    </submittedName>
</protein>
<accession>A0A069E7T3</accession>
<dbReference type="EMBL" id="ARYH01000001">
    <property type="protein sequence ID" value="KCZ86158.1"/>
    <property type="molecule type" value="Genomic_DNA"/>
</dbReference>
<feature type="transmembrane region" description="Helical" evidence="1">
    <location>
        <begin position="22"/>
        <end position="43"/>
    </location>
</feature>
<keyword evidence="1" id="KW-0812">Transmembrane</keyword>
<sequence length="90" mass="10353">MNPLAAQARGLDLKQLHFDVCLYLKLMAAGTYLGWLLTWRVMIVVSGRRKTHNGLNFHKMPGEMNEERFERVDLVGTVRLSRAHIIKTFA</sequence>
<evidence type="ECO:0000256" key="1">
    <source>
        <dbReference type="SAM" id="Phobius"/>
    </source>
</evidence>
<organism evidence="2 3">
    <name type="scientific">Hyphomonas adhaerens MHS-3</name>
    <dbReference type="NCBI Taxonomy" id="1280949"/>
    <lineage>
        <taxon>Bacteria</taxon>
        <taxon>Pseudomonadati</taxon>
        <taxon>Pseudomonadota</taxon>
        <taxon>Alphaproteobacteria</taxon>
        <taxon>Hyphomonadales</taxon>
        <taxon>Hyphomonadaceae</taxon>
        <taxon>Hyphomonas</taxon>
    </lineage>
</organism>